<keyword evidence="1" id="KW-0812">Transmembrane</keyword>
<evidence type="ECO:0000256" key="1">
    <source>
        <dbReference type="SAM" id="Phobius"/>
    </source>
</evidence>
<feature type="transmembrane region" description="Helical" evidence="1">
    <location>
        <begin position="73"/>
        <end position="94"/>
    </location>
</feature>
<evidence type="ECO:0000313" key="2">
    <source>
        <dbReference type="EMBL" id="WEK20634.1"/>
    </source>
</evidence>
<gene>
    <name evidence="2" type="ORF">P0Y49_05720</name>
</gene>
<dbReference type="Proteomes" id="UP001214530">
    <property type="component" value="Chromosome"/>
</dbReference>
<reference evidence="2" key="1">
    <citation type="submission" date="2023-03" db="EMBL/GenBank/DDBJ databases">
        <title>Andean soil-derived lignocellulolytic bacterial consortium as a source of novel taxa and putative plastic-active enzymes.</title>
        <authorList>
            <person name="Diaz-Garcia L."/>
            <person name="Chuvochina M."/>
            <person name="Feuerriegel G."/>
            <person name="Bunk B."/>
            <person name="Sproer C."/>
            <person name="Streit W.R."/>
            <person name="Rodriguez L.M."/>
            <person name="Overmann J."/>
            <person name="Jimenez D.J."/>
        </authorList>
    </citation>
    <scope>NUCLEOTIDE SEQUENCE</scope>
    <source>
        <strain evidence="2">MAG 3858</strain>
    </source>
</reference>
<name>A0AAJ5W9Y6_9SPHI</name>
<proteinExistence type="predicted"/>
<feature type="transmembrane region" description="Helical" evidence="1">
    <location>
        <begin position="45"/>
        <end position="66"/>
    </location>
</feature>
<organism evidence="2 3">
    <name type="scientific">Candidatus Pedobacter colombiensis</name>
    <dbReference type="NCBI Taxonomy" id="3121371"/>
    <lineage>
        <taxon>Bacteria</taxon>
        <taxon>Pseudomonadati</taxon>
        <taxon>Bacteroidota</taxon>
        <taxon>Sphingobacteriia</taxon>
        <taxon>Sphingobacteriales</taxon>
        <taxon>Sphingobacteriaceae</taxon>
        <taxon>Pedobacter</taxon>
    </lineage>
</organism>
<sequence>MLNKSISDRTILFAEVISAAYFLIFFSNVLQYVDTVFVRVIGEFLTIPMIILQLGIIVYMLNVVLIKKLKPSVELTIGSIIAVGIAILITILFLRG</sequence>
<keyword evidence="1" id="KW-0472">Membrane</keyword>
<dbReference type="EMBL" id="CP119313">
    <property type="protein sequence ID" value="WEK20634.1"/>
    <property type="molecule type" value="Genomic_DNA"/>
</dbReference>
<protein>
    <submittedName>
        <fullName evidence="2">Uncharacterized protein</fullName>
    </submittedName>
</protein>
<feature type="transmembrane region" description="Helical" evidence="1">
    <location>
        <begin position="12"/>
        <end position="33"/>
    </location>
</feature>
<dbReference type="AlphaFoldDB" id="A0AAJ5W9Y6"/>
<accession>A0AAJ5W9Y6</accession>
<keyword evidence="1" id="KW-1133">Transmembrane helix</keyword>
<evidence type="ECO:0000313" key="3">
    <source>
        <dbReference type="Proteomes" id="UP001214530"/>
    </source>
</evidence>